<keyword evidence="4" id="KW-1185">Reference proteome</keyword>
<sequence>MNIWIAFTLAAVVLQTVRFMLQKHLAGASLSPAGATFARFLWAAPVVWAVLLISGLDWPALSARFWVLAIVGGITQILATVCVVALFRARNFAVGVTLKKTEVLLTAFIGFLILGETVSLPALLAICLGLFGVLALTDTPVPGGRGLSRFTNRAAGLGLTSGLFFALSGVTYRGASLEVPGGAEVRALITLVVVVTSQLLLMSVWLVWREKGEISRVITGWRVTSLVGLTSVAGSYCWFSAFTLQNAAYVYAVGQTEVILSLLASVLFFREKLSSREGIGIALISASVLALIFIT</sequence>
<dbReference type="InterPro" id="IPR037185">
    <property type="entry name" value="EmrE-like"/>
</dbReference>
<feature type="domain" description="EamA" evidence="2">
    <location>
        <begin position="3"/>
        <end position="136"/>
    </location>
</feature>
<dbReference type="AlphaFoldDB" id="A0A7L9WKN0"/>
<feature type="domain" description="EamA" evidence="2">
    <location>
        <begin position="155"/>
        <end position="291"/>
    </location>
</feature>
<evidence type="ECO:0000256" key="1">
    <source>
        <dbReference type="SAM" id="Phobius"/>
    </source>
</evidence>
<organism evidence="3 4">
    <name type="scientific">Pseudooceanicola spongiae</name>
    <dbReference type="NCBI Taxonomy" id="2613965"/>
    <lineage>
        <taxon>Bacteria</taxon>
        <taxon>Pseudomonadati</taxon>
        <taxon>Pseudomonadota</taxon>
        <taxon>Alphaproteobacteria</taxon>
        <taxon>Rhodobacterales</taxon>
        <taxon>Paracoccaceae</taxon>
        <taxon>Pseudooceanicola</taxon>
    </lineage>
</organism>
<keyword evidence="1" id="KW-0812">Transmembrane</keyword>
<dbReference type="PANTHER" id="PTHR22911:SF137">
    <property type="entry name" value="SOLUTE CARRIER FAMILY 35 MEMBER G2-RELATED"/>
    <property type="match status" value="1"/>
</dbReference>
<keyword evidence="1" id="KW-1133">Transmembrane helix</keyword>
<dbReference type="RefSeq" id="WP_193083118.1">
    <property type="nucleotide sequence ID" value="NZ_CP045201.1"/>
</dbReference>
<feature type="transmembrane region" description="Helical" evidence="1">
    <location>
        <begin position="248"/>
        <end position="269"/>
    </location>
</feature>
<dbReference type="GO" id="GO:0016020">
    <property type="term" value="C:membrane"/>
    <property type="evidence" value="ECO:0007669"/>
    <property type="project" value="InterPro"/>
</dbReference>
<reference evidence="3 4" key="1">
    <citation type="submission" date="2019-10" db="EMBL/GenBank/DDBJ databases">
        <title>Pseudopuniceibacterium sp. HQ09 islated from Antarctica.</title>
        <authorList>
            <person name="Liao L."/>
            <person name="Su S."/>
            <person name="Chen B."/>
            <person name="Yu Y."/>
        </authorList>
    </citation>
    <scope>NUCLEOTIDE SEQUENCE [LARGE SCALE GENOMIC DNA]</scope>
    <source>
        <strain evidence="3 4">HQ09</strain>
    </source>
</reference>
<feature type="transmembrane region" description="Helical" evidence="1">
    <location>
        <begin position="278"/>
        <end position="294"/>
    </location>
</feature>
<name>A0A7L9WKN0_9RHOB</name>
<proteinExistence type="predicted"/>
<evidence type="ECO:0000313" key="4">
    <source>
        <dbReference type="Proteomes" id="UP000594118"/>
    </source>
</evidence>
<feature type="transmembrane region" description="Helical" evidence="1">
    <location>
        <begin position="157"/>
        <end position="175"/>
    </location>
</feature>
<dbReference type="Proteomes" id="UP000594118">
    <property type="component" value="Chromosome"/>
</dbReference>
<feature type="transmembrane region" description="Helical" evidence="1">
    <location>
        <begin position="65"/>
        <end position="87"/>
    </location>
</feature>
<dbReference type="PANTHER" id="PTHR22911">
    <property type="entry name" value="ACYL-MALONYL CONDENSING ENZYME-RELATED"/>
    <property type="match status" value="1"/>
</dbReference>
<dbReference type="InterPro" id="IPR000620">
    <property type="entry name" value="EamA_dom"/>
</dbReference>
<gene>
    <name evidence="3" type="ORF">F3W81_08215</name>
</gene>
<dbReference type="KEGG" id="pshq:F3W81_08215"/>
<feature type="transmembrane region" description="Helical" evidence="1">
    <location>
        <begin position="187"/>
        <end position="208"/>
    </location>
</feature>
<feature type="transmembrane region" description="Helical" evidence="1">
    <location>
        <begin position="220"/>
        <end position="242"/>
    </location>
</feature>
<dbReference type="SUPFAM" id="SSF103481">
    <property type="entry name" value="Multidrug resistance efflux transporter EmrE"/>
    <property type="match status" value="2"/>
</dbReference>
<evidence type="ECO:0000313" key="3">
    <source>
        <dbReference type="EMBL" id="QOL80799.1"/>
    </source>
</evidence>
<evidence type="ECO:0000259" key="2">
    <source>
        <dbReference type="Pfam" id="PF00892"/>
    </source>
</evidence>
<feature type="transmembrane region" description="Helical" evidence="1">
    <location>
        <begin position="35"/>
        <end position="53"/>
    </location>
</feature>
<dbReference type="Gene3D" id="1.10.3730.20">
    <property type="match status" value="1"/>
</dbReference>
<keyword evidence="1" id="KW-0472">Membrane</keyword>
<accession>A0A7L9WKN0</accession>
<dbReference type="EMBL" id="CP045201">
    <property type="protein sequence ID" value="QOL80799.1"/>
    <property type="molecule type" value="Genomic_DNA"/>
</dbReference>
<protein>
    <submittedName>
        <fullName evidence="3">EamA family transporter</fullName>
    </submittedName>
</protein>
<feature type="transmembrane region" description="Helical" evidence="1">
    <location>
        <begin position="107"/>
        <end position="136"/>
    </location>
</feature>
<dbReference type="Pfam" id="PF00892">
    <property type="entry name" value="EamA"/>
    <property type="match status" value="2"/>
</dbReference>